<name>A0A285X2Y4_9FLAO</name>
<dbReference type="OrthoDB" id="1361870at2"/>
<dbReference type="EMBL" id="OCMF01000001">
    <property type="protein sequence ID" value="SOC79675.1"/>
    <property type="molecule type" value="Genomic_DNA"/>
</dbReference>
<dbReference type="Proteomes" id="UP000219193">
    <property type="component" value="Unassembled WGS sequence"/>
</dbReference>
<dbReference type="RefSeq" id="WP_097055392.1">
    <property type="nucleotide sequence ID" value="NZ_OCMF01000001.1"/>
</dbReference>
<accession>A0A285X2Y4</accession>
<evidence type="ECO:0000313" key="2">
    <source>
        <dbReference type="Proteomes" id="UP000219193"/>
    </source>
</evidence>
<gene>
    <name evidence="1" type="ORF">SAMN06296241_1207</name>
</gene>
<proteinExistence type="predicted"/>
<protein>
    <submittedName>
        <fullName evidence="1">Uncharacterized protein</fullName>
    </submittedName>
</protein>
<sequence>MKYIIIGIAAIIAIGFFISRTNRTKKASAEQVQVPGKTSQQNPYMEMRNMAFSTKADQLGLQNIADDKVYGLITEMAMNPGSASVISFLTGDTSLYLSSGGGFIGAGQHEDVRQMVAQKVDGFQNYLSKAKKIDEPTLPEGGTVNFNFLTKNGIYSVTQNKADLESGKSELSDLFIEVNEIITQIRLKSQG</sequence>
<evidence type="ECO:0000313" key="1">
    <source>
        <dbReference type="EMBL" id="SOC79675.1"/>
    </source>
</evidence>
<organism evidence="1 2">
    <name type="scientific">Salinimicrobium sediminis</name>
    <dbReference type="NCBI Taxonomy" id="1343891"/>
    <lineage>
        <taxon>Bacteria</taxon>
        <taxon>Pseudomonadati</taxon>
        <taxon>Bacteroidota</taxon>
        <taxon>Flavobacteriia</taxon>
        <taxon>Flavobacteriales</taxon>
        <taxon>Flavobacteriaceae</taxon>
        <taxon>Salinimicrobium</taxon>
    </lineage>
</organism>
<keyword evidence="2" id="KW-1185">Reference proteome</keyword>
<dbReference type="AlphaFoldDB" id="A0A285X2Y4"/>
<reference evidence="2" key="1">
    <citation type="submission" date="2017-09" db="EMBL/GenBank/DDBJ databases">
        <authorList>
            <person name="Varghese N."/>
            <person name="Submissions S."/>
        </authorList>
    </citation>
    <scope>NUCLEOTIDE SEQUENCE [LARGE SCALE GENOMIC DNA]</scope>
    <source>
        <strain evidence="2">CGMCC 1.12641</strain>
    </source>
</reference>